<dbReference type="EMBL" id="JAULSN010000002">
    <property type="protein sequence ID" value="KAK3380556.1"/>
    <property type="molecule type" value="Genomic_DNA"/>
</dbReference>
<sequence length="425" mass="45468">MNTTAATPAIQVINKSDHTDQRVVALSDHVATPLTAADSVRVRSRLLALTTNNFTYAMLGSIRPLSWHYVWKMPAALPAPFNNTEKYCRISAWGYGEVVESTVAGLPAGTQLYGYWPLGTATEDMRVAPGPVAGMWHETSEHRSRLIPIYNRYTVATAGATRETKGWDALMRPQFETAYMLNRFALSWDAAASPPIHPLGGSPAPGLVPDPVWTAEDADVAGALVVLLAPSGKTGLALARQLRHGRPAAARPRKVVAVGSERSRAFAVGTGFFDDVVLYDDMADAAPTAAASASKKIVLVNFGARGDAGEKWMEALRARCERLQVVVVGSEPVAKARRVLSSLTQEEGSGVVQANAGGLREKAIALLSAAVYLPQQTAAWEGFKAEGAVPGLRLEWGQGLDALSHGWDRLAKGEYGPEVGLVYEV</sequence>
<gene>
    <name evidence="1" type="ORF">B0T24DRAFT_523091</name>
</gene>
<name>A0AAE0TUR2_9PEZI</name>
<comment type="caution">
    <text evidence="1">The sequence shown here is derived from an EMBL/GenBank/DDBJ whole genome shotgun (WGS) entry which is preliminary data.</text>
</comment>
<keyword evidence="2" id="KW-1185">Reference proteome</keyword>
<accession>A0AAE0TUR2</accession>
<dbReference type="Proteomes" id="UP001287356">
    <property type="component" value="Unassembled WGS sequence"/>
</dbReference>
<organism evidence="1 2">
    <name type="scientific">Lasiosphaeria ovina</name>
    <dbReference type="NCBI Taxonomy" id="92902"/>
    <lineage>
        <taxon>Eukaryota</taxon>
        <taxon>Fungi</taxon>
        <taxon>Dikarya</taxon>
        <taxon>Ascomycota</taxon>
        <taxon>Pezizomycotina</taxon>
        <taxon>Sordariomycetes</taxon>
        <taxon>Sordariomycetidae</taxon>
        <taxon>Sordariales</taxon>
        <taxon>Lasiosphaeriaceae</taxon>
        <taxon>Lasiosphaeria</taxon>
    </lineage>
</organism>
<reference evidence="1" key="2">
    <citation type="submission" date="2023-06" db="EMBL/GenBank/DDBJ databases">
        <authorList>
            <consortium name="Lawrence Berkeley National Laboratory"/>
            <person name="Haridas S."/>
            <person name="Hensen N."/>
            <person name="Bonometti L."/>
            <person name="Westerberg I."/>
            <person name="Brannstrom I.O."/>
            <person name="Guillou S."/>
            <person name="Cros-Aarteil S."/>
            <person name="Calhoun S."/>
            <person name="Kuo A."/>
            <person name="Mondo S."/>
            <person name="Pangilinan J."/>
            <person name="Riley R."/>
            <person name="Labutti K."/>
            <person name="Andreopoulos B."/>
            <person name="Lipzen A."/>
            <person name="Chen C."/>
            <person name="Yanf M."/>
            <person name="Daum C."/>
            <person name="Ng V."/>
            <person name="Clum A."/>
            <person name="Steindorff A."/>
            <person name="Ohm R."/>
            <person name="Martin F."/>
            <person name="Silar P."/>
            <person name="Natvig D."/>
            <person name="Lalanne C."/>
            <person name="Gautier V."/>
            <person name="Ament-Velasquez S.L."/>
            <person name="Kruys A."/>
            <person name="Hutchinson M.I."/>
            <person name="Powell A.J."/>
            <person name="Barry K."/>
            <person name="Miller A.N."/>
            <person name="Grigoriev I.V."/>
            <person name="Debuchy R."/>
            <person name="Gladieux P."/>
            <person name="Thoren M.H."/>
            <person name="Johannesson H."/>
        </authorList>
    </citation>
    <scope>NUCLEOTIDE SEQUENCE</scope>
    <source>
        <strain evidence="1">CBS 958.72</strain>
    </source>
</reference>
<evidence type="ECO:0000313" key="1">
    <source>
        <dbReference type="EMBL" id="KAK3380556.1"/>
    </source>
</evidence>
<dbReference type="InterPro" id="IPR021276">
    <property type="entry name" value="DUF2855"/>
</dbReference>
<protein>
    <submittedName>
        <fullName evidence="1">Uncharacterized protein</fullName>
    </submittedName>
</protein>
<dbReference type="Pfam" id="PF11017">
    <property type="entry name" value="DUF2855"/>
    <property type="match status" value="1"/>
</dbReference>
<proteinExistence type="predicted"/>
<evidence type="ECO:0000313" key="2">
    <source>
        <dbReference type="Proteomes" id="UP001287356"/>
    </source>
</evidence>
<reference evidence="1" key="1">
    <citation type="journal article" date="2023" name="Mol. Phylogenet. Evol.">
        <title>Genome-scale phylogeny and comparative genomics of the fungal order Sordariales.</title>
        <authorList>
            <person name="Hensen N."/>
            <person name="Bonometti L."/>
            <person name="Westerberg I."/>
            <person name="Brannstrom I.O."/>
            <person name="Guillou S."/>
            <person name="Cros-Aarteil S."/>
            <person name="Calhoun S."/>
            <person name="Haridas S."/>
            <person name="Kuo A."/>
            <person name="Mondo S."/>
            <person name="Pangilinan J."/>
            <person name="Riley R."/>
            <person name="LaButti K."/>
            <person name="Andreopoulos B."/>
            <person name="Lipzen A."/>
            <person name="Chen C."/>
            <person name="Yan M."/>
            <person name="Daum C."/>
            <person name="Ng V."/>
            <person name="Clum A."/>
            <person name="Steindorff A."/>
            <person name="Ohm R.A."/>
            <person name="Martin F."/>
            <person name="Silar P."/>
            <person name="Natvig D.O."/>
            <person name="Lalanne C."/>
            <person name="Gautier V."/>
            <person name="Ament-Velasquez S.L."/>
            <person name="Kruys A."/>
            <person name="Hutchinson M.I."/>
            <person name="Powell A.J."/>
            <person name="Barry K."/>
            <person name="Miller A.N."/>
            <person name="Grigoriev I.V."/>
            <person name="Debuchy R."/>
            <person name="Gladieux P."/>
            <person name="Hiltunen Thoren M."/>
            <person name="Johannesson H."/>
        </authorList>
    </citation>
    <scope>NUCLEOTIDE SEQUENCE</scope>
    <source>
        <strain evidence="1">CBS 958.72</strain>
    </source>
</reference>
<dbReference type="AlphaFoldDB" id="A0AAE0TUR2"/>